<reference evidence="3" key="2">
    <citation type="submission" date="2015-01" db="EMBL/GenBank/DDBJ databases">
        <title>Comparative genome analysis of Bacillus coagulans HM-08, Clostridium butyricum HM-68, Bacillus subtilis HM-66 and Bacillus paralicheniformis BL-09.</title>
        <authorList>
            <person name="Zhang H."/>
        </authorList>
    </citation>
    <scope>NUCLEOTIDE SEQUENCE [LARGE SCALE GENOMIC DNA]</scope>
    <source>
        <strain evidence="3">HM-08</strain>
    </source>
</reference>
<evidence type="ECO:0000313" key="4">
    <source>
        <dbReference type="Proteomes" id="UP000075304"/>
    </source>
</evidence>
<dbReference type="EMBL" id="CP010525">
    <property type="protein sequence ID" value="AJO22868.1"/>
    <property type="molecule type" value="Genomic_DNA"/>
</dbReference>
<reference evidence="2 4" key="3">
    <citation type="submission" date="2016-01" db="EMBL/GenBank/DDBJ databases">
        <title>Genome Sequences of Twelve Sporeforming Bacillus Species Isolated from Foods.</title>
        <authorList>
            <person name="Berendsen E.M."/>
            <person name="Wells-Bennik M.H."/>
            <person name="Krawcyk A.O."/>
            <person name="De Jong A."/>
            <person name="Holsappel S."/>
            <person name="Eijlander R.T."/>
            <person name="Kuipers O.P."/>
        </authorList>
    </citation>
    <scope>NUCLEOTIDE SEQUENCE [LARGE SCALE GENOMIC DNA]</scope>
    <source>
        <strain evidence="2 4">B4099</strain>
    </source>
</reference>
<dbReference type="RefSeq" id="WP_035184750.1">
    <property type="nucleotide sequence ID" value="NZ_CP010525.1"/>
</dbReference>
<proteinExistence type="predicted"/>
<keyword evidence="3" id="KW-1185">Reference proteome</keyword>
<sequence>MQNVLEFEELMINILDEPSKFKFHFSENGIKISAWIKEAVNLGNGLCIAFDGGSLLVWKDNRVVKCRRPSDLITYCELCFSVFNEFDENIGYLYVPARKR</sequence>
<evidence type="ECO:0000313" key="1">
    <source>
        <dbReference type="EMBL" id="AJO22868.1"/>
    </source>
</evidence>
<evidence type="ECO:0000313" key="2">
    <source>
        <dbReference type="EMBL" id="KYC71654.1"/>
    </source>
</evidence>
<dbReference type="PATRIC" id="fig|1398.18.peg.2071"/>
<dbReference type="Proteomes" id="UP000032024">
    <property type="component" value="Chromosome"/>
</dbReference>
<dbReference type="EMBL" id="LQYI01000024">
    <property type="protein sequence ID" value="KYC71654.1"/>
    <property type="molecule type" value="Genomic_DNA"/>
</dbReference>
<reference evidence="1" key="1">
    <citation type="submission" date="2015-01" db="EMBL/GenBank/DDBJ databases">
        <title>Comparative genome analysis of Bacillus coagulans HM-08, Clostridium butyricum HM-68, Bacillus subtilis HM-66 and Bacillus licheniformis BL-09.</title>
        <authorList>
            <person name="Zhang H."/>
        </authorList>
    </citation>
    <scope>NUCLEOTIDE SEQUENCE [LARGE SCALE GENOMIC DNA]</scope>
    <source>
        <strain evidence="1">HM-08</strain>
    </source>
</reference>
<dbReference type="AlphaFoldDB" id="A0A0C5C3I3"/>
<protein>
    <submittedName>
        <fullName evidence="2">Uncharacterized protein</fullName>
    </submittedName>
</protein>
<accession>A0A0C5C3I3</accession>
<gene>
    <name evidence="2" type="ORF">B4099_3195</name>
    <name evidence="1" type="ORF">SB48_HM08orf03290</name>
</gene>
<name>A0A0C5C3I3_HEYCO</name>
<dbReference type="STRING" id="1398.AB434_3214"/>
<dbReference type="Proteomes" id="UP000075304">
    <property type="component" value="Unassembled WGS sequence"/>
</dbReference>
<organism evidence="2 4">
    <name type="scientific">Heyndrickxia coagulans</name>
    <name type="common">Weizmannia coagulans</name>
    <dbReference type="NCBI Taxonomy" id="1398"/>
    <lineage>
        <taxon>Bacteria</taxon>
        <taxon>Bacillati</taxon>
        <taxon>Bacillota</taxon>
        <taxon>Bacilli</taxon>
        <taxon>Bacillales</taxon>
        <taxon>Bacillaceae</taxon>
        <taxon>Heyndrickxia</taxon>
    </lineage>
</organism>
<evidence type="ECO:0000313" key="3">
    <source>
        <dbReference type="Proteomes" id="UP000032024"/>
    </source>
</evidence>